<comment type="caution">
    <text evidence="1">The sequence shown here is derived from an EMBL/GenBank/DDBJ whole genome shotgun (WGS) entry which is preliminary data.</text>
</comment>
<dbReference type="AlphaFoldDB" id="X0UDH6"/>
<evidence type="ECO:0008006" key="2">
    <source>
        <dbReference type="Google" id="ProtNLM"/>
    </source>
</evidence>
<reference evidence="1" key="1">
    <citation type="journal article" date="2014" name="Front. Microbiol.">
        <title>High frequency of phylogenetically diverse reductive dehalogenase-homologous genes in deep subseafloor sedimentary metagenomes.</title>
        <authorList>
            <person name="Kawai M."/>
            <person name="Futagami T."/>
            <person name="Toyoda A."/>
            <person name="Takaki Y."/>
            <person name="Nishi S."/>
            <person name="Hori S."/>
            <person name="Arai W."/>
            <person name="Tsubouchi T."/>
            <person name="Morono Y."/>
            <person name="Uchiyama I."/>
            <person name="Ito T."/>
            <person name="Fujiyama A."/>
            <person name="Inagaki F."/>
            <person name="Takami H."/>
        </authorList>
    </citation>
    <scope>NUCLEOTIDE SEQUENCE</scope>
    <source>
        <strain evidence="1">Expedition CK06-06</strain>
    </source>
</reference>
<protein>
    <recommendedName>
        <fullName evidence="2">Aspartate racemase</fullName>
    </recommendedName>
</protein>
<organism evidence="1">
    <name type="scientific">marine sediment metagenome</name>
    <dbReference type="NCBI Taxonomy" id="412755"/>
    <lineage>
        <taxon>unclassified sequences</taxon>
        <taxon>metagenomes</taxon>
        <taxon>ecological metagenomes</taxon>
    </lineage>
</organism>
<dbReference type="SUPFAM" id="SSF53681">
    <property type="entry name" value="Aspartate/glutamate racemase"/>
    <property type="match status" value="1"/>
</dbReference>
<evidence type="ECO:0000313" key="1">
    <source>
        <dbReference type="EMBL" id="GAF86510.1"/>
    </source>
</evidence>
<proteinExistence type="predicted"/>
<gene>
    <name evidence="1" type="ORF">S01H1_30793</name>
</gene>
<dbReference type="InterPro" id="IPR001920">
    <property type="entry name" value="Asp/Glu_race"/>
</dbReference>
<accession>X0UDH6</accession>
<feature type="non-terminal residue" evidence="1">
    <location>
        <position position="1"/>
    </location>
</feature>
<sequence>ADAVLLACTEIEMLTRDFDPGVPTLDTTLIHAGAAWKVATGRAEYPLVGAGGIP</sequence>
<name>X0UDH6_9ZZZZ</name>
<dbReference type="EMBL" id="BARS01018970">
    <property type="protein sequence ID" value="GAF86510.1"/>
    <property type="molecule type" value="Genomic_DNA"/>
</dbReference>
<dbReference type="GO" id="GO:0016855">
    <property type="term" value="F:racemase and epimerase activity, acting on amino acids and derivatives"/>
    <property type="evidence" value="ECO:0007669"/>
    <property type="project" value="InterPro"/>
</dbReference>
<dbReference type="Gene3D" id="3.40.50.1860">
    <property type="match status" value="1"/>
</dbReference>